<evidence type="ECO:0000313" key="3">
    <source>
        <dbReference type="RefSeq" id="XP_023389395.1"/>
    </source>
</evidence>
<organism evidence="2 3">
    <name type="scientific">Pteropus vampyrus</name>
    <name type="common">Large flying fox</name>
    <dbReference type="NCBI Taxonomy" id="132908"/>
    <lineage>
        <taxon>Eukaryota</taxon>
        <taxon>Metazoa</taxon>
        <taxon>Chordata</taxon>
        <taxon>Craniata</taxon>
        <taxon>Vertebrata</taxon>
        <taxon>Euteleostomi</taxon>
        <taxon>Mammalia</taxon>
        <taxon>Eutheria</taxon>
        <taxon>Laurasiatheria</taxon>
        <taxon>Chiroptera</taxon>
        <taxon>Yinpterochiroptera</taxon>
        <taxon>Pteropodoidea</taxon>
        <taxon>Pteropodidae</taxon>
        <taxon>Pteropodinae</taxon>
        <taxon>Pteropus</taxon>
    </lineage>
</organism>
<feature type="compositionally biased region" description="Low complexity" evidence="1">
    <location>
        <begin position="140"/>
        <end position="153"/>
    </location>
</feature>
<dbReference type="RefSeq" id="XP_023389395.1">
    <property type="nucleotide sequence ID" value="XM_023533627.1"/>
</dbReference>
<dbReference type="OrthoDB" id="10500928at2759"/>
<sequence>MTAVAVSSQARKLRPRRRAAPSLQARGINLLSAPWQGRQEQLRAGSRAAQAGGEDREQTRSVSAREPAGKGRRNWARRAAARPRASCGSGSSKGGGAAAAPPAVLGTTKVAWQLGQEAQNGRDESSRRPPTRPDLEDPRSSSASSTRASQSAAGTHRPPLRLRGPPRARTSSSDPTPQPPVRFAEWGALGYSFVFQGYPRRPSNTAEPAATVVPICGHRKVRRPSERAAGSYRDRATARFQWIALKICSITPRSESSKSRFSG</sequence>
<keyword evidence="2" id="KW-1185">Reference proteome</keyword>
<feature type="compositionally biased region" description="Basic and acidic residues" evidence="1">
    <location>
        <begin position="120"/>
        <end position="139"/>
    </location>
</feature>
<evidence type="ECO:0000256" key="1">
    <source>
        <dbReference type="SAM" id="MobiDB-lite"/>
    </source>
</evidence>
<proteinExistence type="predicted"/>
<dbReference type="AlphaFoldDB" id="A0A6P6CR44"/>
<accession>A0A6P6CR44</accession>
<dbReference type="KEGG" id="pvp:111743044"/>
<reference evidence="3" key="1">
    <citation type="submission" date="2025-08" db="UniProtKB">
        <authorList>
            <consortium name="RefSeq"/>
        </authorList>
    </citation>
    <scope>IDENTIFICATION</scope>
    <source>
        <tissue evidence="3">Kidney</tissue>
    </source>
</reference>
<dbReference type="GeneID" id="111743044"/>
<protein>
    <submittedName>
        <fullName evidence="3">Uncharacterized protein LOC111743044</fullName>
    </submittedName>
</protein>
<feature type="region of interest" description="Disordered" evidence="1">
    <location>
        <begin position="1"/>
        <end position="183"/>
    </location>
</feature>
<dbReference type="Proteomes" id="UP000515202">
    <property type="component" value="Unplaced"/>
</dbReference>
<name>A0A6P6CR44_PTEVA</name>
<feature type="compositionally biased region" description="Basic residues" evidence="1">
    <location>
        <begin position="70"/>
        <end position="81"/>
    </location>
</feature>
<gene>
    <name evidence="3" type="primary">LOC111743044</name>
</gene>
<evidence type="ECO:0000313" key="2">
    <source>
        <dbReference type="Proteomes" id="UP000515202"/>
    </source>
</evidence>